<dbReference type="PRINTS" id="PR00344">
    <property type="entry name" value="BCTRLSENSOR"/>
</dbReference>
<dbReference type="EMBL" id="MNAN01000026">
    <property type="protein sequence ID" value="OHU96517.1"/>
    <property type="molecule type" value="Genomic_DNA"/>
</dbReference>
<dbReference type="Gene3D" id="1.25.40.10">
    <property type="entry name" value="Tetratricopeptide repeat domain"/>
    <property type="match status" value="2"/>
</dbReference>
<dbReference type="Gene3D" id="3.30.565.10">
    <property type="entry name" value="Histidine kinase-like ATPase, C-terminal domain"/>
    <property type="match status" value="1"/>
</dbReference>
<dbReference type="GO" id="GO:0005886">
    <property type="term" value="C:plasma membrane"/>
    <property type="evidence" value="ECO:0007669"/>
    <property type="project" value="UniProtKB-ARBA"/>
</dbReference>
<organism evidence="11 12">
    <name type="scientific">Pseudoalteromonas byunsanensis</name>
    <dbReference type="NCBI Taxonomy" id="327939"/>
    <lineage>
        <taxon>Bacteria</taxon>
        <taxon>Pseudomonadati</taxon>
        <taxon>Pseudomonadota</taxon>
        <taxon>Gammaproteobacteria</taxon>
        <taxon>Alteromonadales</taxon>
        <taxon>Pseudoalteromonadaceae</taxon>
        <taxon>Pseudoalteromonas</taxon>
    </lineage>
</organism>
<dbReference type="InterPro" id="IPR019734">
    <property type="entry name" value="TPR_rpt"/>
</dbReference>
<dbReference type="InterPro" id="IPR036097">
    <property type="entry name" value="HisK_dim/P_sf"/>
</dbReference>
<evidence type="ECO:0000256" key="7">
    <source>
        <dbReference type="PROSITE-ProRule" id="PRU00339"/>
    </source>
</evidence>
<dbReference type="PROSITE" id="PS50293">
    <property type="entry name" value="TPR_REGION"/>
    <property type="match status" value="1"/>
</dbReference>
<feature type="domain" description="Histidine kinase" evidence="10">
    <location>
        <begin position="515"/>
        <end position="732"/>
    </location>
</feature>
<dbReference type="STRING" id="327939.BIW53_04095"/>
<dbReference type="GO" id="GO:0000155">
    <property type="term" value="F:phosphorelay sensor kinase activity"/>
    <property type="evidence" value="ECO:0007669"/>
    <property type="project" value="InterPro"/>
</dbReference>
<dbReference type="InterPro" id="IPR050736">
    <property type="entry name" value="Sensor_HK_Regulatory"/>
</dbReference>
<dbReference type="PROSITE" id="PS50005">
    <property type="entry name" value="TPR"/>
    <property type="match status" value="2"/>
</dbReference>
<evidence type="ECO:0000256" key="6">
    <source>
        <dbReference type="ARBA" id="ARBA00023012"/>
    </source>
</evidence>
<dbReference type="SMART" id="SM00028">
    <property type="entry name" value="TPR"/>
    <property type="match status" value="5"/>
</dbReference>
<dbReference type="SUPFAM" id="SSF47384">
    <property type="entry name" value="Homodimeric domain of signal transducing histidine kinase"/>
    <property type="match status" value="1"/>
</dbReference>
<dbReference type="Gene3D" id="1.10.287.130">
    <property type="match status" value="1"/>
</dbReference>
<feature type="transmembrane region" description="Helical" evidence="8">
    <location>
        <begin position="468"/>
        <end position="486"/>
    </location>
</feature>
<evidence type="ECO:0000256" key="9">
    <source>
        <dbReference type="SAM" id="SignalP"/>
    </source>
</evidence>
<dbReference type="CDD" id="cd00082">
    <property type="entry name" value="HisKA"/>
    <property type="match status" value="1"/>
</dbReference>
<keyword evidence="5" id="KW-0418">Kinase</keyword>
<evidence type="ECO:0000256" key="2">
    <source>
        <dbReference type="ARBA" id="ARBA00012438"/>
    </source>
</evidence>
<dbReference type="PROSITE" id="PS50109">
    <property type="entry name" value="HIS_KIN"/>
    <property type="match status" value="1"/>
</dbReference>
<keyword evidence="4" id="KW-0808">Transferase</keyword>
<feature type="repeat" description="TPR" evidence="7">
    <location>
        <begin position="230"/>
        <end position="263"/>
    </location>
</feature>
<sequence length="732" mass="83342">MLYRIIHFCKSFVVIALLFSACLSAEETWQALEQQLKKQLNQDPEVSLTHAQNLLNDPQYSFENNRSAWFAFNLYLTYSQINLGQFDQAKENAQLLYKLNDAEQFPIRHAESALLRAMVADRQSDAQLSRKMSEEGLQLLGEDKAKHAALAADLYSLLSGSYRSEADYGQALHYAKLALEYSWDDKPKRATMHNQIGVLYDYMGNMELALEHHESSLVIRRENSNQQGLSDSLYNIGEIYRDMEQYTSALSHFKQALKVDESLGNPYHIANSHGKLGQVYLKTNEFELAKEHIKKGLQLTRKMSADSDTSWQLSNMAKVYVAEQNLDEAKRLSEEALQLALESNAKRTEHTVRMTLLDIAVQQQDKEAAQEQISTLLSMKNLGLQYEQQLHKARAQLYENFGDIHGALQATKDFLNAKQKLYDYLDKQQTDRLKQNVEVIRQEQALSLLKKEKALQQAQLDNLKLQRGVVLLLMLLVVGILLMIYFRQIAKQRMASLKAQMLATNLEEKNQLLSDVAHELRTPLTALKLSIELLEHNIEPDKDKAYAKVHGKISQLDNLIRDIYHSAQYDNNVMQLCKETCDLTLLIDDVISDFDEQFKEKHQSLLVDRPSTPVLCNVDPERFKQIIINLLNNSLAYTYEHGQTHVSLKAITQGHKNCVQLTVSDSEPGLEESELDKVFDRLYRVESSRARDLGGSGLGLAICKQIVLAHDGTISAKQSELGGVEFVVSFEL</sequence>
<evidence type="ECO:0000256" key="3">
    <source>
        <dbReference type="ARBA" id="ARBA00022553"/>
    </source>
</evidence>
<keyword evidence="8" id="KW-0812">Transmembrane</keyword>
<evidence type="ECO:0000256" key="8">
    <source>
        <dbReference type="SAM" id="Phobius"/>
    </source>
</evidence>
<dbReference type="PANTHER" id="PTHR43711:SF1">
    <property type="entry name" value="HISTIDINE KINASE 1"/>
    <property type="match status" value="1"/>
</dbReference>
<evidence type="ECO:0000256" key="4">
    <source>
        <dbReference type="ARBA" id="ARBA00022679"/>
    </source>
</evidence>
<proteinExistence type="predicted"/>
<dbReference type="SMART" id="SM00388">
    <property type="entry name" value="HisKA"/>
    <property type="match status" value="1"/>
</dbReference>
<evidence type="ECO:0000259" key="10">
    <source>
        <dbReference type="PROSITE" id="PS50109"/>
    </source>
</evidence>
<keyword evidence="6" id="KW-0902">Two-component regulatory system</keyword>
<keyword evidence="3" id="KW-0597">Phosphoprotein</keyword>
<gene>
    <name evidence="11" type="ORF">BIW53_04095</name>
</gene>
<keyword evidence="12" id="KW-1185">Reference proteome</keyword>
<dbReference type="SUPFAM" id="SSF55874">
    <property type="entry name" value="ATPase domain of HSP90 chaperone/DNA topoisomerase II/histidine kinase"/>
    <property type="match status" value="1"/>
</dbReference>
<keyword evidence="8" id="KW-0472">Membrane</keyword>
<reference evidence="11 12" key="1">
    <citation type="submission" date="2016-10" db="EMBL/GenBank/DDBJ databases">
        <title>Pseudoalteromonas amylolytica sp. nov., isolated from the surface seawater.</title>
        <authorList>
            <person name="Wu Y.-H."/>
            <person name="Cheng H."/>
            <person name="Jin X.-B."/>
            <person name="Wang C.-S."/>
            <person name="Xu X.-W."/>
        </authorList>
    </citation>
    <scope>NUCLEOTIDE SEQUENCE [LARGE SCALE GENOMIC DNA]</scope>
    <source>
        <strain evidence="11 12">JCM 12483</strain>
    </source>
</reference>
<evidence type="ECO:0000313" key="11">
    <source>
        <dbReference type="EMBL" id="OHU96517.1"/>
    </source>
</evidence>
<dbReference type="InterPro" id="IPR003661">
    <property type="entry name" value="HisK_dim/P_dom"/>
</dbReference>
<evidence type="ECO:0000256" key="1">
    <source>
        <dbReference type="ARBA" id="ARBA00000085"/>
    </source>
</evidence>
<dbReference type="InterPro" id="IPR036890">
    <property type="entry name" value="HATPase_C_sf"/>
</dbReference>
<dbReference type="PANTHER" id="PTHR43711">
    <property type="entry name" value="TWO-COMPONENT HISTIDINE KINASE"/>
    <property type="match status" value="1"/>
</dbReference>
<accession>A0A1S1N5U6</accession>
<comment type="catalytic activity">
    <reaction evidence="1">
        <text>ATP + protein L-histidine = ADP + protein N-phospho-L-histidine.</text>
        <dbReference type="EC" id="2.7.13.3"/>
    </reaction>
</comment>
<dbReference type="SMART" id="SM00387">
    <property type="entry name" value="HATPase_c"/>
    <property type="match status" value="1"/>
</dbReference>
<dbReference type="InterPro" id="IPR005467">
    <property type="entry name" value="His_kinase_dom"/>
</dbReference>
<dbReference type="InterPro" id="IPR011990">
    <property type="entry name" value="TPR-like_helical_dom_sf"/>
</dbReference>
<feature type="chain" id="PRO_5010345652" description="histidine kinase" evidence="9">
    <location>
        <begin position="26"/>
        <end position="732"/>
    </location>
</feature>
<name>A0A1S1N5U6_9GAMM</name>
<feature type="repeat" description="TPR" evidence="7">
    <location>
        <begin position="270"/>
        <end position="303"/>
    </location>
</feature>
<evidence type="ECO:0000313" key="12">
    <source>
        <dbReference type="Proteomes" id="UP000180253"/>
    </source>
</evidence>
<keyword evidence="8" id="KW-1133">Transmembrane helix</keyword>
<protein>
    <recommendedName>
        <fullName evidence="2">histidine kinase</fullName>
        <ecNumber evidence="2">2.7.13.3</ecNumber>
    </recommendedName>
</protein>
<dbReference type="AlphaFoldDB" id="A0A1S1N5U6"/>
<dbReference type="InterPro" id="IPR004358">
    <property type="entry name" value="Sig_transdc_His_kin-like_C"/>
</dbReference>
<dbReference type="Pfam" id="PF02518">
    <property type="entry name" value="HATPase_c"/>
    <property type="match status" value="1"/>
</dbReference>
<comment type="caution">
    <text evidence="11">The sequence shown here is derived from an EMBL/GenBank/DDBJ whole genome shotgun (WGS) entry which is preliminary data.</text>
</comment>
<dbReference type="InterPro" id="IPR003594">
    <property type="entry name" value="HATPase_dom"/>
</dbReference>
<dbReference type="Proteomes" id="UP000180253">
    <property type="component" value="Unassembled WGS sequence"/>
</dbReference>
<dbReference type="Pfam" id="PF13424">
    <property type="entry name" value="TPR_12"/>
    <property type="match status" value="1"/>
</dbReference>
<keyword evidence="7" id="KW-0802">TPR repeat</keyword>
<evidence type="ECO:0000256" key="5">
    <source>
        <dbReference type="ARBA" id="ARBA00022777"/>
    </source>
</evidence>
<feature type="signal peptide" evidence="9">
    <location>
        <begin position="1"/>
        <end position="25"/>
    </location>
</feature>
<dbReference type="EC" id="2.7.13.3" evidence="2"/>
<dbReference type="FunFam" id="3.30.565.10:FF:000006">
    <property type="entry name" value="Sensor histidine kinase WalK"/>
    <property type="match status" value="1"/>
</dbReference>
<dbReference type="PROSITE" id="PS51257">
    <property type="entry name" value="PROKAR_LIPOPROTEIN"/>
    <property type="match status" value="1"/>
</dbReference>
<dbReference type="Pfam" id="PF00512">
    <property type="entry name" value="HisKA"/>
    <property type="match status" value="1"/>
</dbReference>
<keyword evidence="9" id="KW-0732">Signal</keyword>
<dbReference type="SUPFAM" id="SSF48452">
    <property type="entry name" value="TPR-like"/>
    <property type="match status" value="2"/>
</dbReference>